<proteinExistence type="inferred from homology"/>
<evidence type="ECO:0000313" key="13">
    <source>
        <dbReference type="Proteomes" id="UP000837803"/>
    </source>
</evidence>
<evidence type="ECO:0000259" key="11">
    <source>
        <dbReference type="PROSITE" id="PS51794"/>
    </source>
</evidence>
<reference evidence="12" key="1">
    <citation type="submission" date="2021-12" db="EMBL/GenBank/DDBJ databases">
        <authorList>
            <person name="Rodrigo-Torres L."/>
            <person name="Arahal R. D."/>
            <person name="Lucena T."/>
        </authorList>
    </citation>
    <scope>NUCLEOTIDE SEQUENCE</scope>
    <source>
        <strain evidence="12">CECT 8419</strain>
    </source>
</reference>
<evidence type="ECO:0000256" key="2">
    <source>
        <dbReference type="ARBA" id="ARBA00022475"/>
    </source>
</evidence>
<keyword evidence="13" id="KW-1185">Reference proteome</keyword>
<dbReference type="NCBIfam" id="TIGR00159">
    <property type="entry name" value="diadenylate cyclase CdaA"/>
    <property type="match status" value="1"/>
</dbReference>
<comment type="caution">
    <text evidence="10">Lacks conserved residue(s) required for the propagation of feature annotation.</text>
</comment>
<organism evidence="12 13">
    <name type="scientific">Neolewinella maritima</name>
    <dbReference type="NCBI Taxonomy" id="1383882"/>
    <lineage>
        <taxon>Bacteria</taxon>
        <taxon>Pseudomonadati</taxon>
        <taxon>Bacteroidota</taxon>
        <taxon>Saprospiria</taxon>
        <taxon>Saprospirales</taxon>
        <taxon>Lewinellaceae</taxon>
        <taxon>Neolewinella</taxon>
    </lineage>
</organism>
<dbReference type="HAMAP" id="MF_01499">
    <property type="entry name" value="DacA"/>
    <property type="match status" value="1"/>
</dbReference>
<evidence type="ECO:0000256" key="10">
    <source>
        <dbReference type="HAMAP-Rule" id="MF_01499"/>
    </source>
</evidence>
<dbReference type="PIRSF" id="PIRSF004793">
    <property type="entry name" value="UCP004793"/>
    <property type="match status" value="1"/>
</dbReference>
<comment type="subunit">
    <text evidence="10">Probably a homodimer.</text>
</comment>
<dbReference type="InterPro" id="IPR014046">
    <property type="entry name" value="C-di-AMP_synthase"/>
</dbReference>
<evidence type="ECO:0000256" key="7">
    <source>
        <dbReference type="ARBA" id="ARBA00022840"/>
    </source>
</evidence>
<keyword evidence="4 10" id="KW-0812">Transmembrane</keyword>
<evidence type="ECO:0000313" key="12">
    <source>
        <dbReference type="EMBL" id="CAH1001691.1"/>
    </source>
</evidence>
<evidence type="ECO:0000256" key="4">
    <source>
        <dbReference type="ARBA" id="ARBA00022692"/>
    </source>
</evidence>
<dbReference type="InterPro" id="IPR050338">
    <property type="entry name" value="DisA"/>
</dbReference>
<evidence type="ECO:0000256" key="5">
    <source>
        <dbReference type="ARBA" id="ARBA00022695"/>
    </source>
</evidence>
<dbReference type="Gene3D" id="3.40.1700.10">
    <property type="entry name" value="DNA integrity scanning protein, DisA, N-terminal domain"/>
    <property type="match status" value="1"/>
</dbReference>
<comment type="catalytic activity">
    <reaction evidence="1 10">
        <text>2 ATP = 3',3'-c-di-AMP + 2 diphosphate</text>
        <dbReference type="Rhea" id="RHEA:35655"/>
        <dbReference type="ChEBI" id="CHEBI:30616"/>
        <dbReference type="ChEBI" id="CHEBI:33019"/>
        <dbReference type="ChEBI" id="CHEBI:71500"/>
        <dbReference type="EC" id="2.7.7.85"/>
    </reaction>
</comment>
<evidence type="ECO:0000256" key="3">
    <source>
        <dbReference type="ARBA" id="ARBA00022679"/>
    </source>
</evidence>
<evidence type="ECO:0000256" key="6">
    <source>
        <dbReference type="ARBA" id="ARBA00022741"/>
    </source>
</evidence>
<dbReference type="GO" id="GO:0106408">
    <property type="term" value="F:diadenylate cyclase activity"/>
    <property type="evidence" value="ECO:0007669"/>
    <property type="project" value="UniProtKB-EC"/>
</dbReference>
<dbReference type="InterPro" id="IPR036888">
    <property type="entry name" value="DNA_integrity_DisA_N_sf"/>
</dbReference>
<comment type="caution">
    <text evidence="12">The sequence shown here is derived from an EMBL/GenBank/DDBJ whole genome shotgun (WGS) entry which is preliminary data.</text>
</comment>
<dbReference type="PANTHER" id="PTHR34185">
    <property type="entry name" value="DIADENYLATE CYCLASE"/>
    <property type="match status" value="1"/>
</dbReference>
<comment type="function">
    <text evidence="10">Catalyzes the condensation of 2 ATP molecules into cyclic di-AMP (c-di-AMP), a second messenger used to regulate differing processes in different bacteria.</text>
</comment>
<dbReference type="EC" id="2.7.7.85" evidence="10"/>
<dbReference type="PANTHER" id="PTHR34185:SF1">
    <property type="entry name" value="DIADENYLATE CYCLASE"/>
    <property type="match status" value="1"/>
</dbReference>
<dbReference type="Proteomes" id="UP000837803">
    <property type="component" value="Unassembled WGS sequence"/>
</dbReference>
<keyword evidence="8 10" id="KW-1133">Transmembrane helix</keyword>
<feature type="transmembrane region" description="Helical" evidence="10">
    <location>
        <begin position="43"/>
        <end position="66"/>
    </location>
</feature>
<comment type="similarity">
    <text evidence="10">Belongs to the adenylate cyclase family. DacA/CdaA subfamily.</text>
</comment>
<dbReference type="PROSITE" id="PS51794">
    <property type="entry name" value="DAC"/>
    <property type="match status" value="1"/>
</dbReference>
<keyword evidence="3 10" id="KW-0808">Transferase</keyword>
<evidence type="ECO:0000256" key="1">
    <source>
        <dbReference type="ARBA" id="ARBA00000877"/>
    </source>
</evidence>
<dbReference type="RefSeq" id="WP_238751540.1">
    <property type="nucleotide sequence ID" value="NZ_CAKLPZ010000003.1"/>
</dbReference>
<keyword evidence="7 10" id="KW-0067">ATP-binding</keyword>
<keyword evidence="6 10" id="KW-0547">Nucleotide-binding</keyword>
<feature type="domain" description="DAC" evidence="11">
    <location>
        <begin position="89"/>
        <end position="257"/>
    </location>
</feature>
<dbReference type="Pfam" id="PF02457">
    <property type="entry name" value="DAC"/>
    <property type="match status" value="1"/>
</dbReference>
<dbReference type="EMBL" id="CAKLPZ010000003">
    <property type="protein sequence ID" value="CAH1001691.1"/>
    <property type="molecule type" value="Genomic_DNA"/>
</dbReference>
<feature type="transmembrane region" description="Helical" evidence="10">
    <location>
        <begin position="12"/>
        <end position="36"/>
    </location>
</feature>
<evidence type="ECO:0000256" key="8">
    <source>
        <dbReference type="ARBA" id="ARBA00022989"/>
    </source>
</evidence>
<feature type="transmembrane region" description="Helical" evidence="10">
    <location>
        <begin position="72"/>
        <end position="88"/>
    </location>
</feature>
<protein>
    <recommendedName>
        <fullName evidence="10">Diadenylate cyclase</fullName>
        <shortName evidence="10">DAC</shortName>
        <ecNumber evidence="10">2.7.7.85</ecNumber>
    </recommendedName>
    <alternativeName>
        <fullName evidence="10">Cyclic-di-AMP synthase</fullName>
        <shortName evidence="10">c-di-AMP synthase</shortName>
    </alternativeName>
</protein>
<keyword evidence="2 10" id="KW-1003">Cell membrane</keyword>
<accession>A0ABN8FAX2</accession>
<dbReference type="InterPro" id="IPR034701">
    <property type="entry name" value="CdaA"/>
</dbReference>
<keyword evidence="5 10" id="KW-0548">Nucleotidyltransferase</keyword>
<dbReference type="SUPFAM" id="SSF143597">
    <property type="entry name" value="YojJ-like"/>
    <property type="match status" value="1"/>
</dbReference>
<dbReference type="InterPro" id="IPR045585">
    <property type="entry name" value="CdaA_N"/>
</dbReference>
<keyword evidence="9 10" id="KW-0472">Membrane</keyword>
<name>A0ABN8FAX2_9BACT</name>
<dbReference type="Pfam" id="PF19293">
    <property type="entry name" value="CdaA_N"/>
    <property type="match status" value="1"/>
</dbReference>
<sequence length="268" mass="29780">MSAPALPLAFRIGFLPVDIWDVFDVLIVGYLIYWLYRLLRGSIALNIFVGIVALFFSYLAFTALGMDLLSNILNQFIQVGFISLIIIFQPEVRRFLLLLGSSTIKQRDSFWNRLLGREEFDREKAPQTAVVRRAFLRLARQRTGALIVCTQEADPSTVITGGTELNADISYGLLVSIFHKESPLHDGAVLVSNRRIIKASAILPVSENSDLPAAVGLRHRAAVGVTEKVDVACFIISEETGKISFAYGGALERGISEERLTELLDMYL</sequence>
<evidence type="ECO:0000256" key="9">
    <source>
        <dbReference type="ARBA" id="ARBA00023136"/>
    </source>
</evidence>
<dbReference type="InterPro" id="IPR003390">
    <property type="entry name" value="DNA_integrity_scan_DisA_N"/>
</dbReference>
<gene>
    <name evidence="12" type="primary">cdaA</name>
    <name evidence="10" type="synonym">dacA</name>
    <name evidence="12" type="ORF">LEM8419_02597</name>
</gene>